<protein>
    <submittedName>
        <fullName evidence="1">SMI1/KNR4 family protein</fullName>
    </submittedName>
</protein>
<dbReference type="Gene3D" id="3.40.1580.10">
    <property type="entry name" value="SMI1/KNR4-like"/>
    <property type="match status" value="1"/>
</dbReference>
<name>A0A9Q5QQP8_BACCE</name>
<sequence length="152" mass="17691">MIAHKEEKVMWKDTIHSISSNLSLKNPATKDELTDIQKCLHVELPNDLYQLLQETNGIEGEYGDFIWSASKIKTENMSMRNIVDFKDLYMPFDCLLFFADGGNGDLFGYSILNGKVQRDDIYVWNHENDSRTWVAPSLKTFMEWWESGKMII</sequence>
<dbReference type="SMART" id="SM00860">
    <property type="entry name" value="SMI1_KNR4"/>
    <property type="match status" value="1"/>
</dbReference>
<evidence type="ECO:0000313" key="2">
    <source>
        <dbReference type="Proteomes" id="UP000224413"/>
    </source>
</evidence>
<accession>A0A9Q5QQP8</accession>
<reference evidence="1 2" key="1">
    <citation type="submission" date="2017-09" db="EMBL/GenBank/DDBJ databases">
        <title>Large-scale bioinformatics analysis of Bacillus genomes uncovers conserved roles of natural products in bacterial physiology.</title>
        <authorList>
            <consortium name="Agbiome Team Llc"/>
            <person name="Bleich R.M."/>
            <person name="Grubbs K.J."/>
            <person name="Santa Maria K.C."/>
            <person name="Allen S.E."/>
            <person name="Farag S."/>
            <person name="Shank E.A."/>
            <person name="Bowers A."/>
        </authorList>
    </citation>
    <scope>NUCLEOTIDE SEQUENCE [LARGE SCALE GENOMIC DNA]</scope>
    <source>
        <strain evidence="1 2">AFS083741</strain>
    </source>
</reference>
<dbReference type="SUPFAM" id="SSF160631">
    <property type="entry name" value="SMI1/KNR4-like"/>
    <property type="match status" value="1"/>
</dbReference>
<dbReference type="Proteomes" id="UP000224413">
    <property type="component" value="Unassembled WGS sequence"/>
</dbReference>
<dbReference type="AlphaFoldDB" id="A0A9Q5QQP8"/>
<dbReference type="InterPro" id="IPR018958">
    <property type="entry name" value="Knr4/Smi1-like_dom"/>
</dbReference>
<gene>
    <name evidence="1" type="ORF">COI98_04025</name>
</gene>
<comment type="caution">
    <text evidence="1">The sequence shown here is derived from an EMBL/GenBank/DDBJ whole genome shotgun (WGS) entry which is preliminary data.</text>
</comment>
<dbReference type="EMBL" id="NUWJ01000046">
    <property type="protein sequence ID" value="PFK25368.1"/>
    <property type="molecule type" value="Genomic_DNA"/>
</dbReference>
<evidence type="ECO:0000313" key="1">
    <source>
        <dbReference type="EMBL" id="PFK25368.1"/>
    </source>
</evidence>
<dbReference type="InterPro" id="IPR037883">
    <property type="entry name" value="Knr4/Smi1-like_sf"/>
</dbReference>
<proteinExistence type="predicted"/>
<dbReference type="Pfam" id="PF14568">
    <property type="entry name" value="SUKH_6"/>
    <property type="match status" value="1"/>
</dbReference>
<organism evidence="1 2">
    <name type="scientific">Bacillus cereus</name>
    <dbReference type="NCBI Taxonomy" id="1396"/>
    <lineage>
        <taxon>Bacteria</taxon>
        <taxon>Bacillati</taxon>
        <taxon>Bacillota</taxon>
        <taxon>Bacilli</taxon>
        <taxon>Bacillales</taxon>
        <taxon>Bacillaceae</taxon>
        <taxon>Bacillus</taxon>
        <taxon>Bacillus cereus group</taxon>
    </lineage>
</organism>